<dbReference type="SMART" id="SM00268">
    <property type="entry name" value="ACTIN"/>
    <property type="match status" value="1"/>
</dbReference>
<evidence type="ECO:0000256" key="9">
    <source>
        <dbReference type="ARBA" id="ARBA00023242"/>
    </source>
</evidence>
<keyword evidence="6" id="KW-0805">Transcription regulation</keyword>
<evidence type="ECO:0000313" key="11">
    <source>
        <dbReference type="Proteomes" id="UP000235672"/>
    </source>
</evidence>
<evidence type="ECO:0000256" key="4">
    <source>
        <dbReference type="ARBA" id="ARBA00022490"/>
    </source>
</evidence>
<keyword evidence="9" id="KW-0539">Nucleus</keyword>
<dbReference type="GO" id="GO:0006325">
    <property type="term" value="P:chromatin organization"/>
    <property type="evidence" value="ECO:0007669"/>
    <property type="project" value="UniProtKB-KW"/>
</dbReference>
<accession>A0A2J6PLU1</accession>
<dbReference type="OrthoDB" id="6220758at2759"/>
<dbReference type="CDD" id="cd10210">
    <property type="entry name" value="ASKHA_NBD_Arp6"/>
    <property type="match status" value="1"/>
</dbReference>
<organism evidence="10 11">
    <name type="scientific">Hyaloscypha hepaticicola</name>
    <dbReference type="NCBI Taxonomy" id="2082293"/>
    <lineage>
        <taxon>Eukaryota</taxon>
        <taxon>Fungi</taxon>
        <taxon>Dikarya</taxon>
        <taxon>Ascomycota</taxon>
        <taxon>Pezizomycotina</taxon>
        <taxon>Leotiomycetes</taxon>
        <taxon>Helotiales</taxon>
        <taxon>Hyaloscyphaceae</taxon>
        <taxon>Hyaloscypha</taxon>
    </lineage>
</organism>
<evidence type="ECO:0000256" key="6">
    <source>
        <dbReference type="ARBA" id="ARBA00023015"/>
    </source>
</evidence>
<keyword evidence="8" id="KW-0804">Transcription</keyword>
<evidence type="ECO:0000256" key="2">
    <source>
        <dbReference type="ARBA" id="ARBA00004496"/>
    </source>
</evidence>
<dbReference type="Pfam" id="PF00022">
    <property type="entry name" value="Actin"/>
    <property type="match status" value="1"/>
</dbReference>
<dbReference type="SUPFAM" id="SSF53067">
    <property type="entry name" value="Actin-like ATPase domain"/>
    <property type="match status" value="2"/>
</dbReference>
<name>A0A2J6PLU1_9HELO</name>
<dbReference type="FunFam" id="3.90.640.10:FF:000040">
    <property type="entry name" value="Actin-like protein ARP6"/>
    <property type="match status" value="1"/>
</dbReference>
<protein>
    <submittedName>
        <fullName evidence="10">Actin/actin-like protein</fullName>
    </submittedName>
</protein>
<evidence type="ECO:0000256" key="1">
    <source>
        <dbReference type="ARBA" id="ARBA00004123"/>
    </source>
</evidence>
<comment type="similarity">
    <text evidence="3">Belongs to the actin family. ARP6 subfamily.</text>
</comment>
<proteinExistence type="inferred from homology"/>
<dbReference type="AlphaFoldDB" id="A0A2J6PLU1"/>
<dbReference type="FunFam" id="3.30.420.40:FF:000058">
    <property type="entry name" value="Putative actin-related protein 5"/>
    <property type="match status" value="1"/>
</dbReference>
<dbReference type="EMBL" id="KZ613516">
    <property type="protein sequence ID" value="PMD15001.1"/>
    <property type="molecule type" value="Genomic_DNA"/>
</dbReference>
<dbReference type="Gene3D" id="3.90.640.10">
    <property type="entry name" value="Actin, Chain A, domain 4"/>
    <property type="match status" value="1"/>
</dbReference>
<evidence type="ECO:0000256" key="8">
    <source>
        <dbReference type="ARBA" id="ARBA00023163"/>
    </source>
</evidence>
<keyword evidence="5" id="KW-0156">Chromatin regulator</keyword>
<keyword evidence="11" id="KW-1185">Reference proteome</keyword>
<dbReference type="STRING" id="1745343.A0A2J6PLU1"/>
<dbReference type="GO" id="GO:0005737">
    <property type="term" value="C:cytoplasm"/>
    <property type="evidence" value="ECO:0007669"/>
    <property type="project" value="UniProtKB-SubCell"/>
</dbReference>
<evidence type="ECO:0000313" key="10">
    <source>
        <dbReference type="EMBL" id="PMD15001.1"/>
    </source>
</evidence>
<dbReference type="PANTHER" id="PTHR11937">
    <property type="entry name" value="ACTIN"/>
    <property type="match status" value="1"/>
</dbReference>
<dbReference type="Gene3D" id="3.30.420.40">
    <property type="match status" value="2"/>
</dbReference>
<keyword evidence="7" id="KW-0010">Activator</keyword>
<evidence type="ECO:0000256" key="5">
    <source>
        <dbReference type="ARBA" id="ARBA00022853"/>
    </source>
</evidence>
<dbReference type="InterPro" id="IPR004000">
    <property type="entry name" value="Actin"/>
</dbReference>
<sequence>MAPPRRTKSSGPPPPANTLVLDNGAYSIKAGIVTPDVETPAPEIIPNCIARDRDKKTYIGSQLSSCKDFSEIAFRRPVEKGYLVNWEAEKEIWEHEFFDSKVKRHCDPPETGLVLTEAPNALPALQTNCDQVVFEEFGFARYLRIAAPTLNAYTDIQSIFKAPARDTASIATLPAEIFMLIDSGYSHTTITPLLLGRPIQSAIRRLDVGGKLLTNYLTRLLSLRQYDMRNDTYLVNEIKEATCYVSKDFKADLERTWKGPKGDRRAVFETADGIAKDYVLPDYHGRTKGYMRDHDPNAATKLKEMVKGKALGASEDVLTLRNERFTVPELLFNPTDIGLRQSGIAQQVMDSLSSLPMGLWPGFLANIVVVGGNSNIEGFVFRLQMEIRSLAPAECIVRVARPADPIVSTWQGGANLVKDEEAFSKLSVTKQEYEEHGAAWVARRFGGR</sequence>
<comment type="subcellular location">
    <subcellularLocation>
        <location evidence="2">Cytoplasm</location>
    </subcellularLocation>
    <subcellularLocation>
        <location evidence="1">Nucleus</location>
    </subcellularLocation>
</comment>
<keyword evidence="4" id="KW-0963">Cytoplasm</keyword>
<evidence type="ECO:0000256" key="3">
    <source>
        <dbReference type="ARBA" id="ARBA00005665"/>
    </source>
</evidence>
<evidence type="ECO:0000256" key="7">
    <source>
        <dbReference type="ARBA" id="ARBA00023159"/>
    </source>
</evidence>
<dbReference type="InterPro" id="IPR043129">
    <property type="entry name" value="ATPase_NBD"/>
</dbReference>
<gene>
    <name evidence="10" type="ORF">NA56DRAFT_754245</name>
</gene>
<dbReference type="GO" id="GO:0005634">
    <property type="term" value="C:nucleus"/>
    <property type="evidence" value="ECO:0007669"/>
    <property type="project" value="UniProtKB-SubCell"/>
</dbReference>
<dbReference type="Proteomes" id="UP000235672">
    <property type="component" value="Unassembled WGS sequence"/>
</dbReference>
<reference evidence="10 11" key="1">
    <citation type="submission" date="2016-05" db="EMBL/GenBank/DDBJ databases">
        <title>A degradative enzymes factory behind the ericoid mycorrhizal symbiosis.</title>
        <authorList>
            <consortium name="DOE Joint Genome Institute"/>
            <person name="Martino E."/>
            <person name="Morin E."/>
            <person name="Grelet G."/>
            <person name="Kuo A."/>
            <person name="Kohler A."/>
            <person name="Daghino S."/>
            <person name="Barry K."/>
            <person name="Choi C."/>
            <person name="Cichocki N."/>
            <person name="Clum A."/>
            <person name="Copeland A."/>
            <person name="Hainaut M."/>
            <person name="Haridas S."/>
            <person name="Labutti K."/>
            <person name="Lindquist E."/>
            <person name="Lipzen A."/>
            <person name="Khouja H.-R."/>
            <person name="Murat C."/>
            <person name="Ohm R."/>
            <person name="Olson A."/>
            <person name="Spatafora J."/>
            <person name="Veneault-Fourrey C."/>
            <person name="Henrissat B."/>
            <person name="Grigoriev I."/>
            <person name="Martin F."/>
            <person name="Perotto S."/>
        </authorList>
    </citation>
    <scope>NUCLEOTIDE SEQUENCE [LARGE SCALE GENOMIC DNA]</scope>
    <source>
        <strain evidence="10 11">UAMH 7357</strain>
    </source>
</reference>